<reference evidence="14" key="2">
    <citation type="submission" date="2017-05" db="EMBL/GenBank/DDBJ databases">
        <authorList>
            <person name="Song R."/>
            <person name="Chenine A.L."/>
            <person name="Ruprecht R.M."/>
        </authorList>
    </citation>
    <scope>NUCLEOTIDE SEQUENCE</scope>
    <source>
        <strain evidence="14">N11</strain>
        <tissue evidence="14">Leaf</tissue>
    </source>
</reference>
<evidence type="ECO:0000256" key="6">
    <source>
        <dbReference type="ARBA" id="ARBA00022723"/>
    </source>
</evidence>
<dbReference type="Gene3D" id="1.10.630.10">
    <property type="entry name" value="Cytochrome P450"/>
    <property type="match status" value="1"/>
</dbReference>
<keyword evidence="5" id="KW-0812">Transmembrane</keyword>
<keyword evidence="8 13" id="KW-0560">Oxidoreductase</keyword>
<dbReference type="CDD" id="cd20653">
    <property type="entry name" value="CYP81"/>
    <property type="match status" value="1"/>
</dbReference>
<comment type="similarity">
    <text evidence="3 13">Belongs to the cytochrome P450 family.</text>
</comment>
<dbReference type="InterPro" id="IPR001128">
    <property type="entry name" value="Cyt_P450"/>
</dbReference>
<evidence type="ECO:0000256" key="4">
    <source>
        <dbReference type="ARBA" id="ARBA00022617"/>
    </source>
</evidence>
<dbReference type="Pfam" id="PF00067">
    <property type="entry name" value="p450"/>
    <property type="match status" value="1"/>
</dbReference>
<name>A0A2S1CVR4_DESSO</name>
<accession>A0A2S1CVR4</accession>
<keyword evidence="10 13" id="KW-0503">Monooxygenase</keyword>
<proteinExistence type="evidence at transcript level"/>
<sequence>MFYYAILLPLALLLLAYKIFFTSKTQRYNLAPSPPHSLPIIGHHLLLKPPIHRLFHRLSKTHGPIFSLQFGCRRAVVITSHKLSTECFTGKNDIILSSRPYFLTGKYVAYNYTTVGTAPYGDHWLNLRRIFAHEILSSNRLTDFLFIRKDEISRMLTRLSRNINKDFVLEPILSDLTFNNIVRMVAGKRYYGDDVHNEEEADIFKQHIADINEYSAARHPGDYLPFMKIFGRSFEKRVKAVGDALDDLFQGLLEECRSNKDGNTMVNKLLIRQQEEPGYYTDVIIKGLILGMVNGGTETTAVTLEWAMASLLDYPEYLEKAKLEIDEIVGQDRLIDEPDLANLPYLRNIVLETFRLYPAGPLLVPRLATEDIKIGGYDVPSGTMVMVNAWAIHRDPNLWTEPEKFNPERFHDGEGKDDVRKLIHFGSGRRRCPGATLGQKIVTLVLGSLIQCFDWEKFNNEKIDMTETPGLAMRKEVPLRTVCRPRPIMNKLHAQLEA</sequence>
<dbReference type="GO" id="GO:0016705">
    <property type="term" value="F:oxidoreductase activity, acting on paired donors, with incorporation or reduction of molecular oxygen"/>
    <property type="evidence" value="ECO:0007669"/>
    <property type="project" value="InterPro"/>
</dbReference>
<dbReference type="AlphaFoldDB" id="A0A2S1CVR4"/>
<dbReference type="InterPro" id="IPR002401">
    <property type="entry name" value="Cyt_P450_E_grp-I"/>
</dbReference>
<evidence type="ECO:0000256" key="5">
    <source>
        <dbReference type="ARBA" id="ARBA00022692"/>
    </source>
</evidence>
<keyword evidence="4 12" id="KW-0349">Heme</keyword>
<dbReference type="SUPFAM" id="SSF48264">
    <property type="entry name" value="Cytochrome P450"/>
    <property type="match status" value="1"/>
</dbReference>
<gene>
    <name evidence="14" type="primary">CYP81F5</name>
</gene>
<dbReference type="PROSITE" id="PS00086">
    <property type="entry name" value="CYTOCHROME_P450"/>
    <property type="match status" value="1"/>
</dbReference>
<dbReference type="PANTHER" id="PTHR47947:SF26">
    <property type="entry name" value="CYTOCHROME P450"/>
    <property type="match status" value="1"/>
</dbReference>
<evidence type="ECO:0000256" key="7">
    <source>
        <dbReference type="ARBA" id="ARBA00022989"/>
    </source>
</evidence>
<reference evidence="14" key="1">
    <citation type="journal article" date="2016" name="BMC Genomics">
        <title>Target-site and non-target-site based resistance to the herbicide tribenuron-methyl in flixweed (Descurainia sophia L.).</title>
        <authorList>
            <person name="Yang Q."/>
            <person name="Deng W."/>
            <person name="Li X."/>
            <person name="Yu Q."/>
            <person name="Bai L."/>
            <person name="Zheng M."/>
        </authorList>
    </citation>
    <scope>NUCLEOTIDE SEQUENCE</scope>
    <source>
        <strain evidence="14">N11</strain>
        <tissue evidence="14">Leaf</tissue>
    </source>
</reference>
<protein>
    <submittedName>
        <fullName evidence="14">Cytochrome P450 family 81 subfamily F polypeptide 5</fullName>
    </submittedName>
</protein>
<keyword evidence="6 12" id="KW-0479">Metal-binding</keyword>
<comment type="subcellular location">
    <subcellularLocation>
        <location evidence="2">Membrane</location>
    </subcellularLocation>
</comment>
<evidence type="ECO:0000256" key="12">
    <source>
        <dbReference type="PIRSR" id="PIRSR602401-1"/>
    </source>
</evidence>
<evidence type="ECO:0000256" key="9">
    <source>
        <dbReference type="ARBA" id="ARBA00023004"/>
    </source>
</evidence>
<dbReference type="PRINTS" id="PR00463">
    <property type="entry name" value="EP450I"/>
</dbReference>
<dbReference type="FunFam" id="1.10.630.10:FF:000023">
    <property type="entry name" value="Cytochrome P450 family protein"/>
    <property type="match status" value="1"/>
</dbReference>
<evidence type="ECO:0000256" key="2">
    <source>
        <dbReference type="ARBA" id="ARBA00004370"/>
    </source>
</evidence>
<comment type="cofactor">
    <cofactor evidence="1 12">
        <name>heme</name>
        <dbReference type="ChEBI" id="CHEBI:30413"/>
    </cofactor>
</comment>
<dbReference type="InterPro" id="IPR050651">
    <property type="entry name" value="Plant_Cytochrome_P450_Monoox"/>
</dbReference>
<evidence type="ECO:0000256" key="13">
    <source>
        <dbReference type="RuleBase" id="RU000461"/>
    </source>
</evidence>
<evidence type="ECO:0000256" key="11">
    <source>
        <dbReference type="ARBA" id="ARBA00023136"/>
    </source>
</evidence>
<keyword evidence="9 12" id="KW-0408">Iron</keyword>
<dbReference type="GO" id="GO:0020037">
    <property type="term" value="F:heme binding"/>
    <property type="evidence" value="ECO:0007669"/>
    <property type="project" value="InterPro"/>
</dbReference>
<keyword evidence="11" id="KW-0472">Membrane</keyword>
<dbReference type="GO" id="GO:0004497">
    <property type="term" value="F:monooxygenase activity"/>
    <property type="evidence" value="ECO:0007669"/>
    <property type="project" value="UniProtKB-KW"/>
</dbReference>
<evidence type="ECO:0000256" key="10">
    <source>
        <dbReference type="ARBA" id="ARBA00023033"/>
    </source>
</evidence>
<dbReference type="InterPro" id="IPR036396">
    <property type="entry name" value="Cyt_P450_sf"/>
</dbReference>
<evidence type="ECO:0000256" key="8">
    <source>
        <dbReference type="ARBA" id="ARBA00023002"/>
    </source>
</evidence>
<dbReference type="PRINTS" id="PR00385">
    <property type="entry name" value="P450"/>
</dbReference>
<evidence type="ECO:0000256" key="1">
    <source>
        <dbReference type="ARBA" id="ARBA00001971"/>
    </source>
</evidence>
<feature type="binding site" description="axial binding residue" evidence="12">
    <location>
        <position position="432"/>
    </location>
    <ligand>
        <name>heme</name>
        <dbReference type="ChEBI" id="CHEBI:30413"/>
    </ligand>
    <ligandPart>
        <name>Fe</name>
        <dbReference type="ChEBI" id="CHEBI:18248"/>
    </ligandPart>
</feature>
<dbReference type="GO" id="GO:0005506">
    <property type="term" value="F:iron ion binding"/>
    <property type="evidence" value="ECO:0007669"/>
    <property type="project" value="InterPro"/>
</dbReference>
<dbReference type="EMBL" id="MF152624">
    <property type="protein sequence ID" value="AWD38962.1"/>
    <property type="molecule type" value="mRNA"/>
</dbReference>
<evidence type="ECO:0000256" key="3">
    <source>
        <dbReference type="ARBA" id="ARBA00010617"/>
    </source>
</evidence>
<organism evidence="14">
    <name type="scientific">Descurainia sophia</name>
    <name type="common">Flixweed tansy-mustard</name>
    <name type="synonym">Sisymbrium sophia</name>
    <dbReference type="NCBI Taxonomy" id="89411"/>
    <lineage>
        <taxon>Eukaryota</taxon>
        <taxon>Viridiplantae</taxon>
        <taxon>Streptophyta</taxon>
        <taxon>Embryophyta</taxon>
        <taxon>Tracheophyta</taxon>
        <taxon>Spermatophyta</taxon>
        <taxon>Magnoliopsida</taxon>
        <taxon>eudicotyledons</taxon>
        <taxon>Gunneridae</taxon>
        <taxon>Pentapetalae</taxon>
        <taxon>rosids</taxon>
        <taxon>malvids</taxon>
        <taxon>Brassicales</taxon>
        <taxon>Brassicaceae</taxon>
        <taxon>Descurainieae</taxon>
        <taxon>Descurainia</taxon>
    </lineage>
</organism>
<keyword evidence="7" id="KW-1133">Transmembrane helix</keyword>
<dbReference type="InterPro" id="IPR017972">
    <property type="entry name" value="Cyt_P450_CS"/>
</dbReference>
<dbReference type="GO" id="GO:0016020">
    <property type="term" value="C:membrane"/>
    <property type="evidence" value="ECO:0007669"/>
    <property type="project" value="UniProtKB-SubCell"/>
</dbReference>
<dbReference type="PANTHER" id="PTHR47947">
    <property type="entry name" value="CYTOCHROME P450 82C3-RELATED"/>
    <property type="match status" value="1"/>
</dbReference>
<evidence type="ECO:0000313" key="14">
    <source>
        <dbReference type="EMBL" id="AWD38962.1"/>
    </source>
</evidence>